<accession>A0A2P6PII6</accession>
<keyword evidence="1" id="KW-0812">Transmembrane</keyword>
<reference evidence="2 3" key="1">
    <citation type="journal article" date="2018" name="Nat. Genet.">
        <title>The Rosa genome provides new insights in the design of modern roses.</title>
        <authorList>
            <person name="Bendahmane M."/>
        </authorList>
    </citation>
    <scope>NUCLEOTIDE SEQUENCE [LARGE SCALE GENOMIC DNA]</scope>
    <source>
        <strain evidence="3">cv. Old Blush</strain>
    </source>
</reference>
<name>A0A2P6PII6_ROSCH</name>
<keyword evidence="1" id="KW-1133">Transmembrane helix</keyword>
<evidence type="ECO:0000256" key="1">
    <source>
        <dbReference type="SAM" id="Phobius"/>
    </source>
</evidence>
<dbReference type="Proteomes" id="UP000238479">
    <property type="component" value="Chromosome 7"/>
</dbReference>
<dbReference type="AlphaFoldDB" id="A0A2P6PII6"/>
<keyword evidence="1" id="KW-0472">Membrane</keyword>
<proteinExistence type="predicted"/>
<evidence type="ECO:0008006" key="4">
    <source>
        <dbReference type="Google" id="ProtNLM"/>
    </source>
</evidence>
<dbReference type="EMBL" id="PDCK01000045">
    <property type="protein sequence ID" value="PRQ21743.1"/>
    <property type="molecule type" value="Genomic_DNA"/>
</dbReference>
<dbReference type="Gramene" id="PRQ21743">
    <property type="protein sequence ID" value="PRQ21743"/>
    <property type="gene ID" value="RchiOBHm_Chr7g0242611"/>
</dbReference>
<organism evidence="2 3">
    <name type="scientific">Rosa chinensis</name>
    <name type="common">China rose</name>
    <dbReference type="NCBI Taxonomy" id="74649"/>
    <lineage>
        <taxon>Eukaryota</taxon>
        <taxon>Viridiplantae</taxon>
        <taxon>Streptophyta</taxon>
        <taxon>Embryophyta</taxon>
        <taxon>Tracheophyta</taxon>
        <taxon>Spermatophyta</taxon>
        <taxon>Magnoliopsida</taxon>
        <taxon>eudicotyledons</taxon>
        <taxon>Gunneridae</taxon>
        <taxon>Pentapetalae</taxon>
        <taxon>rosids</taxon>
        <taxon>fabids</taxon>
        <taxon>Rosales</taxon>
        <taxon>Rosaceae</taxon>
        <taxon>Rosoideae</taxon>
        <taxon>Rosoideae incertae sedis</taxon>
        <taxon>Rosa</taxon>
    </lineage>
</organism>
<feature type="transmembrane region" description="Helical" evidence="1">
    <location>
        <begin position="30"/>
        <end position="57"/>
    </location>
</feature>
<comment type="caution">
    <text evidence="2">The sequence shown here is derived from an EMBL/GenBank/DDBJ whole genome shotgun (WGS) entry which is preliminary data.</text>
</comment>
<keyword evidence="3" id="KW-1185">Reference proteome</keyword>
<gene>
    <name evidence="2" type="ORF">RchiOBHm_Chr7g0242611</name>
</gene>
<evidence type="ECO:0000313" key="3">
    <source>
        <dbReference type="Proteomes" id="UP000238479"/>
    </source>
</evidence>
<sequence length="197" mass="21623">MARNYFVVVGGVLHLPDNSGSHLLEKKRQAVVVVVVVAVAVVVAVTVAVVVAVAVVVEQLEELFMVEEMVAEVVEVMVVVVLVEVEVEVEVVEMVRRKLGPSDVPCLSGLYGFVDISFNLWCSPAFCLGPSTFGLSIWLHHLLFPSIYDGPITGFSLAFSISPLVISSPSDRSFMVHLSSDRFVFWHAHFSHYDSYS</sequence>
<evidence type="ECO:0000313" key="2">
    <source>
        <dbReference type="EMBL" id="PRQ21743.1"/>
    </source>
</evidence>
<protein>
    <recommendedName>
        <fullName evidence="4">Transmembrane protein</fullName>
    </recommendedName>
</protein>